<proteinExistence type="predicted"/>
<accession>A0ABN7URH2</accession>
<evidence type="ECO:0000313" key="3">
    <source>
        <dbReference type="Proteomes" id="UP000789901"/>
    </source>
</evidence>
<evidence type="ECO:0000256" key="1">
    <source>
        <dbReference type="SAM" id="MobiDB-lite"/>
    </source>
</evidence>
<name>A0ABN7URH2_GIGMA</name>
<sequence length="110" mass="12196">MSTKFLVALDECPGGIPYFSATSEDLSRKRDTTTPETRVTALVPRKCKTLDIIRKDSEKNMKVHNTRRKATTPTVMDAKISISPGTSSARTTGLTSSDWLEIMECEVEVD</sequence>
<feature type="compositionally biased region" description="Polar residues" evidence="1">
    <location>
        <begin position="83"/>
        <end position="93"/>
    </location>
</feature>
<feature type="region of interest" description="Disordered" evidence="1">
    <location>
        <begin position="58"/>
        <end position="93"/>
    </location>
</feature>
<organism evidence="2 3">
    <name type="scientific">Gigaspora margarita</name>
    <dbReference type="NCBI Taxonomy" id="4874"/>
    <lineage>
        <taxon>Eukaryota</taxon>
        <taxon>Fungi</taxon>
        <taxon>Fungi incertae sedis</taxon>
        <taxon>Mucoromycota</taxon>
        <taxon>Glomeromycotina</taxon>
        <taxon>Glomeromycetes</taxon>
        <taxon>Diversisporales</taxon>
        <taxon>Gigasporaceae</taxon>
        <taxon>Gigaspora</taxon>
    </lineage>
</organism>
<comment type="caution">
    <text evidence="2">The sequence shown here is derived from an EMBL/GenBank/DDBJ whole genome shotgun (WGS) entry which is preliminary data.</text>
</comment>
<evidence type="ECO:0000313" key="2">
    <source>
        <dbReference type="EMBL" id="CAG8659474.1"/>
    </source>
</evidence>
<gene>
    <name evidence="2" type="ORF">GMARGA_LOCUS9804</name>
</gene>
<dbReference type="Proteomes" id="UP000789901">
    <property type="component" value="Unassembled WGS sequence"/>
</dbReference>
<reference evidence="2 3" key="1">
    <citation type="submission" date="2021-06" db="EMBL/GenBank/DDBJ databases">
        <authorList>
            <person name="Kallberg Y."/>
            <person name="Tangrot J."/>
            <person name="Rosling A."/>
        </authorList>
    </citation>
    <scope>NUCLEOTIDE SEQUENCE [LARGE SCALE GENOMIC DNA]</scope>
    <source>
        <strain evidence="2 3">120-4 pot B 10/14</strain>
    </source>
</reference>
<keyword evidence="3" id="KW-1185">Reference proteome</keyword>
<dbReference type="EMBL" id="CAJVQB010005347">
    <property type="protein sequence ID" value="CAG8659474.1"/>
    <property type="molecule type" value="Genomic_DNA"/>
</dbReference>
<protein>
    <submittedName>
        <fullName evidence="2">40267_t:CDS:1</fullName>
    </submittedName>
</protein>